<comment type="caution">
    <text evidence="1">The sequence shown here is derived from an EMBL/GenBank/DDBJ whole genome shotgun (WGS) entry which is preliminary data.</text>
</comment>
<dbReference type="Proteomes" id="UP001239111">
    <property type="component" value="Chromosome 3"/>
</dbReference>
<accession>A0ACC2NMD0</accession>
<sequence>MQQPEILPQQISPNISAVATNNIPMDDHGSSINLPVYDEINSTEAMSLQEVNYDPINTPVPEYNQEEDAAHGIISLTEGKRNNEAQMEFLQWYALGQCKNTVATKRDETLQSPTKQDIQLESNNAIVTVEIHSVEVENELGVNQESGTPNNTFQSDQNTADTSTDNCNLTEAPRDAASNTPNMNEAERIRTRSSIKNQQNWNNINTREEIAKISYPDLEDVRYQADNNCPDLGNPFWENIKNFSCKRSVFYRKDELGTICPLSHSKGKHEAMGFKADLRHILTKSNKNPKMPICMLCHCCQYGVKDAIKCEFCVKAYFKLMISKMGDRREIIDKWE</sequence>
<evidence type="ECO:0000313" key="2">
    <source>
        <dbReference type="Proteomes" id="UP001239111"/>
    </source>
</evidence>
<organism evidence="1 2">
    <name type="scientific">Eretmocerus hayati</name>
    <dbReference type="NCBI Taxonomy" id="131215"/>
    <lineage>
        <taxon>Eukaryota</taxon>
        <taxon>Metazoa</taxon>
        <taxon>Ecdysozoa</taxon>
        <taxon>Arthropoda</taxon>
        <taxon>Hexapoda</taxon>
        <taxon>Insecta</taxon>
        <taxon>Pterygota</taxon>
        <taxon>Neoptera</taxon>
        <taxon>Endopterygota</taxon>
        <taxon>Hymenoptera</taxon>
        <taxon>Apocrita</taxon>
        <taxon>Proctotrupomorpha</taxon>
        <taxon>Chalcidoidea</taxon>
        <taxon>Aphelinidae</taxon>
        <taxon>Aphelininae</taxon>
        <taxon>Eretmocerus</taxon>
    </lineage>
</organism>
<name>A0ACC2NMD0_9HYME</name>
<protein>
    <submittedName>
        <fullName evidence="1">Uncharacterized protein</fullName>
    </submittedName>
</protein>
<proteinExistence type="predicted"/>
<dbReference type="EMBL" id="CM056743">
    <property type="protein sequence ID" value="KAJ8672276.1"/>
    <property type="molecule type" value="Genomic_DNA"/>
</dbReference>
<gene>
    <name evidence="1" type="ORF">QAD02_003535</name>
</gene>
<reference evidence="1" key="1">
    <citation type="submission" date="2023-04" db="EMBL/GenBank/DDBJ databases">
        <title>A chromosome-level genome assembly of the parasitoid wasp Eretmocerus hayati.</title>
        <authorList>
            <person name="Zhong Y."/>
            <person name="Liu S."/>
            <person name="Liu Y."/>
        </authorList>
    </citation>
    <scope>NUCLEOTIDE SEQUENCE</scope>
    <source>
        <strain evidence="1">ZJU_SS_LIU_2023</strain>
    </source>
</reference>
<keyword evidence="2" id="KW-1185">Reference proteome</keyword>
<evidence type="ECO:0000313" key="1">
    <source>
        <dbReference type="EMBL" id="KAJ8672276.1"/>
    </source>
</evidence>